<dbReference type="InterPro" id="IPR029058">
    <property type="entry name" value="AB_hydrolase_fold"/>
</dbReference>
<gene>
    <name evidence="5" type="ORF">BJY18_000428</name>
</gene>
<dbReference type="PANTHER" id="PTHR11010:SF38">
    <property type="entry name" value="LYSOSOMAL PRO-X CARBOXYPEPTIDASE"/>
    <property type="match status" value="1"/>
</dbReference>
<dbReference type="RefSeq" id="WP_184777187.1">
    <property type="nucleotide sequence ID" value="NZ_JACHMG010000001.1"/>
</dbReference>
<evidence type="ECO:0000256" key="3">
    <source>
        <dbReference type="ARBA" id="ARBA00022801"/>
    </source>
</evidence>
<name>A0A840ILY9_9PSEU</name>
<dbReference type="AlphaFoldDB" id="A0A840ILY9"/>
<dbReference type="InterPro" id="IPR008761">
    <property type="entry name" value="Peptidase_S37"/>
</dbReference>
<evidence type="ECO:0000256" key="1">
    <source>
        <dbReference type="ARBA" id="ARBA00022670"/>
    </source>
</evidence>
<dbReference type="Gene3D" id="3.40.50.1820">
    <property type="entry name" value="alpha/beta hydrolase"/>
    <property type="match status" value="1"/>
</dbReference>
<reference evidence="5 6" key="1">
    <citation type="submission" date="2020-08" db="EMBL/GenBank/DDBJ databases">
        <title>Sequencing the genomes of 1000 actinobacteria strains.</title>
        <authorList>
            <person name="Klenk H.-P."/>
        </authorList>
    </citation>
    <scope>NUCLEOTIDE SEQUENCE [LARGE SCALE GENOMIC DNA]</scope>
    <source>
        <strain evidence="5 6">DSM 45859</strain>
    </source>
</reference>
<evidence type="ECO:0000256" key="4">
    <source>
        <dbReference type="SAM" id="SignalP"/>
    </source>
</evidence>
<keyword evidence="2 4" id="KW-0732">Signal</keyword>
<dbReference type="Pfam" id="PF05576">
    <property type="entry name" value="Peptidase_S37"/>
    <property type="match status" value="1"/>
</dbReference>
<proteinExistence type="predicted"/>
<evidence type="ECO:0000313" key="5">
    <source>
        <dbReference type="EMBL" id="MBB4682943.1"/>
    </source>
</evidence>
<dbReference type="GO" id="GO:0008239">
    <property type="term" value="F:dipeptidyl-peptidase activity"/>
    <property type="evidence" value="ECO:0007669"/>
    <property type="project" value="TreeGrafter"/>
</dbReference>
<comment type="caution">
    <text evidence="5">The sequence shown here is derived from an EMBL/GenBank/DDBJ whole genome shotgun (WGS) entry which is preliminary data.</text>
</comment>
<feature type="signal peptide" evidence="4">
    <location>
        <begin position="1"/>
        <end position="26"/>
    </location>
</feature>
<feature type="chain" id="PRO_5032609539" description="PS-10 peptidase S37" evidence="4">
    <location>
        <begin position="27"/>
        <end position="470"/>
    </location>
</feature>
<evidence type="ECO:0008006" key="7">
    <source>
        <dbReference type="Google" id="ProtNLM"/>
    </source>
</evidence>
<dbReference type="GO" id="GO:0006508">
    <property type="term" value="P:proteolysis"/>
    <property type="evidence" value="ECO:0007669"/>
    <property type="project" value="UniProtKB-KW"/>
</dbReference>
<dbReference type="Proteomes" id="UP000581769">
    <property type="component" value="Unassembled WGS sequence"/>
</dbReference>
<organism evidence="5 6">
    <name type="scientific">Amycolatopsis jiangsuensis</name>
    <dbReference type="NCBI Taxonomy" id="1181879"/>
    <lineage>
        <taxon>Bacteria</taxon>
        <taxon>Bacillati</taxon>
        <taxon>Actinomycetota</taxon>
        <taxon>Actinomycetes</taxon>
        <taxon>Pseudonocardiales</taxon>
        <taxon>Pseudonocardiaceae</taxon>
        <taxon>Amycolatopsis</taxon>
    </lineage>
</organism>
<dbReference type="PANTHER" id="PTHR11010">
    <property type="entry name" value="PROTEASE S28 PRO-X CARBOXYPEPTIDASE-RELATED"/>
    <property type="match status" value="1"/>
</dbReference>
<dbReference type="EMBL" id="JACHMG010000001">
    <property type="protein sequence ID" value="MBB4682943.1"/>
    <property type="molecule type" value="Genomic_DNA"/>
</dbReference>
<keyword evidence="1" id="KW-0645">Protease</keyword>
<keyword evidence="3" id="KW-0378">Hydrolase</keyword>
<accession>A0A840ILY9</accession>
<protein>
    <recommendedName>
        <fullName evidence="7">PS-10 peptidase S37</fullName>
    </recommendedName>
</protein>
<evidence type="ECO:0000313" key="6">
    <source>
        <dbReference type="Proteomes" id="UP000581769"/>
    </source>
</evidence>
<sequence length="470" mass="51686">MRRLLGFSSVVLAVAGLVAVAPEAGASDGEDIADALAAVPRLTVVSEDAAPEGFRFFELKFTQPVDHRHPGGRTFEQRFTLLHRDVSAPTVAFTSGYNVSLSPNRSEPTRIVDGNQLSMEYRYFTPSRPEPANWSRDLTIWQAATDEHDAVQAFKKIYRGRWLATGGSKGGMTATYYRRFFPGDVNGTIPYVAPNDVVDPVDSYNRFLANVGSPECRASLRAIQRDALQRRDELGALAKADAAEKGYTFTTVGSLDESLEIAVIDAYFAFWQYQPESACASVPEPGAPAADVWAWFEQVESLNTYSDQQLDGFVPYYYQAAVQLGSPEAYDSYLRDLLRYPGADQPGTFVPASVRLPRFDHLAMPDIDFWVRTQGRELLFVYGSNDPWGAEPFRLGFGSKDSYRYFVAGGNHGSTIAQLPAEQAAEATATIRRWAGLPASPASARTYAATTPAGFPGFDANELMADRPRL</sequence>
<keyword evidence="6" id="KW-1185">Reference proteome</keyword>
<dbReference type="SUPFAM" id="SSF53474">
    <property type="entry name" value="alpha/beta-Hydrolases"/>
    <property type="match status" value="1"/>
</dbReference>
<evidence type="ECO:0000256" key="2">
    <source>
        <dbReference type="ARBA" id="ARBA00022729"/>
    </source>
</evidence>